<evidence type="ECO:0000256" key="1">
    <source>
        <dbReference type="ARBA" id="ARBA00004123"/>
    </source>
</evidence>
<gene>
    <name evidence="8" type="ORF">SmJEL517_g03898</name>
</gene>
<comment type="subcellular location">
    <subcellularLocation>
        <location evidence="1">Nucleus</location>
    </subcellularLocation>
</comment>
<evidence type="ECO:0000256" key="6">
    <source>
        <dbReference type="SAM" id="MobiDB-lite"/>
    </source>
</evidence>
<dbReference type="GO" id="GO:0006355">
    <property type="term" value="P:regulation of DNA-templated transcription"/>
    <property type="evidence" value="ECO:0007669"/>
    <property type="project" value="InterPro"/>
</dbReference>
<evidence type="ECO:0000313" key="9">
    <source>
        <dbReference type="Proteomes" id="UP000319731"/>
    </source>
</evidence>
<dbReference type="GO" id="GO:0043565">
    <property type="term" value="F:sequence-specific DNA binding"/>
    <property type="evidence" value="ECO:0007669"/>
    <property type="project" value="InterPro"/>
</dbReference>
<evidence type="ECO:0000256" key="2">
    <source>
        <dbReference type="ARBA" id="ARBA00010239"/>
    </source>
</evidence>
<feature type="compositionally biased region" description="Low complexity" evidence="6">
    <location>
        <begin position="523"/>
        <end position="533"/>
    </location>
</feature>
<feature type="compositionally biased region" description="Polar residues" evidence="6">
    <location>
        <begin position="380"/>
        <end position="391"/>
    </location>
</feature>
<dbReference type="STRING" id="1806994.A0A507BU97"/>
<dbReference type="EMBL" id="QEAO01000023">
    <property type="protein sequence ID" value="TPX33070.1"/>
    <property type="molecule type" value="Genomic_DNA"/>
</dbReference>
<evidence type="ECO:0000259" key="7">
    <source>
        <dbReference type="SMART" id="SM00401"/>
    </source>
</evidence>
<organism evidence="8 9">
    <name type="scientific">Synchytrium microbalum</name>
    <dbReference type="NCBI Taxonomy" id="1806994"/>
    <lineage>
        <taxon>Eukaryota</taxon>
        <taxon>Fungi</taxon>
        <taxon>Fungi incertae sedis</taxon>
        <taxon>Chytridiomycota</taxon>
        <taxon>Chytridiomycota incertae sedis</taxon>
        <taxon>Chytridiomycetes</taxon>
        <taxon>Synchytriales</taxon>
        <taxon>Synchytriaceae</taxon>
        <taxon>Synchytrium</taxon>
    </lineage>
</organism>
<keyword evidence="5" id="KW-0539">Nucleus</keyword>
<accession>A0A507BU97</accession>
<dbReference type="Proteomes" id="UP000319731">
    <property type="component" value="Unassembled WGS sequence"/>
</dbReference>
<dbReference type="InterPro" id="IPR006939">
    <property type="entry name" value="SNF5"/>
</dbReference>
<evidence type="ECO:0000256" key="3">
    <source>
        <dbReference type="ARBA" id="ARBA00023015"/>
    </source>
</evidence>
<dbReference type="GO" id="GO:0006338">
    <property type="term" value="P:chromatin remodeling"/>
    <property type="evidence" value="ECO:0007669"/>
    <property type="project" value="InterPro"/>
</dbReference>
<feature type="domain" description="GATA-type" evidence="7">
    <location>
        <begin position="619"/>
        <end position="671"/>
    </location>
</feature>
<dbReference type="InterPro" id="IPR013088">
    <property type="entry name" value="Znf_NHR/GATA"/>
</dbReference>
<evidence type="ECO:0000313" key="8">
    <source>
        <dbReference type="EMBL" id="TPX33070.1"/>
    </source>
</evidence>
<feature type="compositionally biased region" description="Low complexity" evidence="6">
    <location>
        <begin position="439"/>
        <end position="454"/>
    </location>
</feature>
<dbReference type="GeneID" id="42005123"/>
<proteinExistence type="inferred from homology"/>
<dbReference type="Gene3D" id="3.30.50.10">
    <property type="entry name" value="Erythroid Transcription Factor GATA-1, subunit A"/>
    <property type="match status" value="1"/>
</dbReference>
<protein>
    <recommendedName>
        <fullName evidence="7">GATA-type domain-containing protein</fullName>
    </recommendedName>
</protein>
<feature type="region of interest" description="Disordered" evidence="6">
    <location>
        <begin position="519"/>
        <end position="547"/>
    </location>
</feature>
<keyword evidence="3" id="KW-0805">Transcription regulation</keyword>
<feature type="region of interest" description="Disordered" evidence="6">
    <location>
        <begin position="380"/>
        <end position="454"/>
    </location>
</feature>
<dbReference type="Pfam" id="PF04855">
    <property type="entry name" value="SNF5"/>
    <property type="match status" value="1"/>
</dbReference>
<evidence type="ECO:0000256" key="4">
    <source>
        <dbReference type="ARBA" id="ARBA00023163"/>
    </source>
</evidence>
<feature type="compositionally biased region" description="Basic and acidic residues" evidence="6">
    <location>
        <begin position="33"/>
        <end position="54"/>
    </location>
</feature>
<dbReference type="SMART" id="SM00401">
    <property type="entry name" value="ZnF_GATA"/>
    <property type="match status" value="1"/>
</dbReference>
<dbReference type="Pfam" id="PF00320">
    <property type="entry name" value="GATA"/>
    <property type="match status" value="1"/>
</dbReference>
<feature type="region of interest" description="Disordered" evidence="6">
    <location>
        <begin position="566"/>
        <end position="595"/>
    </location>
</feature>
<dbReference type="RefSeq" id="XP_031024142.1">
    <property type="nucleotide sequence ID" value="XM_031169826.1"/>
</dbReference>
<keyword evidence="4" id="KW-0804">Transcription</keyword>
<feature type="region of interest" description="Disordered" evidence="6">
    <location>
        <begin position="19"/>
        <end position="56"/>
    </location>
</feature>
<reference evidence="8 9" key="1">
    <citation type="journal article" date="2019" name="Sci. Rep.">
        <title>Comparative genomics of chytrid fungi reveal insights into the obligate biotrophic and pathogenic lifestyle of Synchytrium endobioticum.</title>
        <authorList>
            <person name="van de Vossenberg B.T.L.H."/>
            <person name="Warris S."/>
            <person name="Nguyen H.D.T."/>
            <person name="van Gent-Pelzer M.P.E."/>
            <person name="Joly D.L."/>
            <person name="van de Geest H.C."/>
            <person name="Bonants P.J.M."/>
            <person name="Smith D.S."/>
            <person name="Levesque C.A."/>
            <person name="van der Lee T.A.J."/>
        </authorList>
    </citation>
    <scope>NUCLEOTIDE SEQUENCE [LARGE SCALE GENOMIC DNA]</scope>
    <source>
        <strain evidence="8 9">JEL517</strain>
    </source>
</reference>
<comment type="caution">
    <text evidence="8">The sequence shown here is derived from an EMBL/GenBank/DDBJ whole genome shotgun (WGS) entry which is preliminary data.</text>
</comment>
<sequence length="673" mass="75660">MPVVPSERGINIYSRQAYVQQAELSDSDDDDNNDNHDEFTHDDASDGPIDDPHQQPKIIAPHLSHIPYKTNKSRKPASHLLFKKQDLQRVANHGVKLVPVKLDLEVDGIKLKDQFTWNVHEAHITPEHFANMQVQDMDVPEAVAKQFAPMIASAIREQIRELATAVEDEDAHYQVDDTERIIVKLDLNVGNLHLTDQFEWPLFATSHSSPEDFAKQLCADLGIGGEFQPAIAHSIREQVAHARLAFESAPKPLPFDRLVSAPVRNEGTEVLWQPTLQELTEEDIERLSKEKERENRRARRNQARVTRTTTNSMAAAMTNSAFDNMRATRNRMMMPPQKVPYQNYMPNEEELRIQREHVHKYLPTPSPGLDMQEHPIINNTSSPMPISSSVDRNGPVQPLQDESAHHHHHHIHQQQQQNEMIMPPNFGLRQPNNNNGTIQQQQTQQQQSASSSQPMAYFQFQQSPFAPFSPSYPSPPLQYGGLSLIPSMFGNMNGSLPPQLLHMPMNPYTMSQQASIHDAALMQQQSHSQHHQQLGPPKPKKSNKRASPIPVDTELLARQLVLLTASNNGHGHGGQSSGGSATPSPTKFDADGAPLKKHRGFGASAQMFNADGSIEVGEFRKNWKCSWCFLSGKFTPTLRKGPLGSKTLCNACGIWFSKHGSLPQERYHEHYDV</sequence>
<name>A0A507BU97_9FUNG</name>
<evidence type="ECO:0000256" key="5">
    <source>
        <dbReference type="ARBA" id="ARBA00023242"/>
    </source>
</evidence>
<dbReference type="PANTHER" id="PTHR10019">
    <property type="entry name" value="SNF5"/>
    <property type="match status" value="1"/>
</dbReference>
<dbReference type="InterPro" id="IPR000679">
    <property type="entry name" value="Znf_GATA"/>
</dbReference>
<comment type="similarity">
    <text evidence="2">Belongs to the SNF5 family.</text>
</comment>
<dbReference type="SUPFAM" id="SSF57716">
    <property type="entry name" value="Glucocorticoid receptor-like (DNA-binding domain)"/>
    <property type="match status" value="1"/>
</dbReference>
<dbReference type="AlphaFoldDB" id="A0A507BU97"/>
<dbReference type="GO" id="GO:0008270">
    <property type="term" value="F:zinc ion binding"/>
    <property type="evidence" value="ECO:0007669"/>
    <property type="project" value="InterPro"/>
</dbReference>
<feature type="region of interest" description="Disordered" evidence="6">
    <location>
        <begin position="287"/>
        <end position="307"/>
    </location>
</feature>
<dbReference type="GO" id="GO:0000228">
    <property type="term" value="C:nuclear chromosome"/>
    <property type="evidence" value="ECO:0007669"/>
    <property type="project" value="InterPro"/>
</dbReference>
<keyword evidence="9" id="KW-1185">Reference proteome</keyword>
<dbReference type="OrthoDB" id="10258327at2759"/>
<dbReference type="CDD" id="cd00202">
    <property type="entry name" value="ZnF_GATA"/>
    <property type="match status" value="1"/>
</dbReference>